<dbReference type="InterPro" id="IPR024079">
    <property type="entry name" value="MetalloPept_cat_dom_sf"/>
</dbReference>
<dbReference type="PATRIC" id="fig|1001583.3.peg.1935"/>
<evidence type="ECO:0000313" key="7">
    <source>
        <dbReference type="EMBL" id="BAN07582.1"/>
    </source>
</evidence>
<dbReference type="GO" id="GO:0031012">
    <property type="term" value="C:extracellular matrix"/>
    <property type="evidence" value="ECO:0007669"/>
    <property type="project" value="InterPro"/>
</dbReference>
<evidence type="ECO:0000256" key="2">
    <source>
        <dbReference type="ARBA" id="ARBA00022723"/>
    </source>
</evidence>
<dbReference type="GO" id="GO:0008270">
    <property type="term" value="F:zinc ion binding"/>
    <property type="evidence" value="ECO:0007669"/>
    <property type="project" value="InterPro"/>
</dbReference>
<dbReference type="Pfam" id="PF00413">
    <property type="entry name" value="Peptidase_M10"/>
    <property type="match status" value="1"/>
</dbReference>
<dbReference type="Proteomes" id="UP000012042">
    <property type="component" value="Chromosome"/>
</dbReference>
<evidence type="ECO:0000256" key="4">
    <source>
        <dbReference type="ARBA" id="ARBA00022833"/>
    </source>
</evidence>
<keyword evidence="3" id="KW-0378">Hydrolase</keyword>
<dbReference type="Gene3D" id="3.40.390.10">
    <property type="entry name" value="Collagenase (Catalytic Domain)"/>
    <property type="match status" value="1"/>
</dbReference>
<dbReference type="KEGG" id="lbk:LVISKB_1947"/>
<accession>M5AGX2</accession>
<dbReference type="EMBL" id="AP012167">
    <property type="protein sequence ID" value="BAN07582.1"/>
    <property type="molecule type" value="Genomic_DNA"/>
</dbReference>
<sequence length="314" mass="34866">MREVNIMRKLHHLKAQSLIAAATVTLLATPVVTSITTAQAASVTPSSALLKKSNSYYRSHARALGKKYKLAFDAQSALKKNGKAVIYVNTKDKTLNQSVKLAMAYWNKKLGKTEFTQGSKKNHTLTFGVSTAAASKSDQSDAWWTPMTKKLDVRWSYYTAEKQNIGISMTNQLNKAFYKQYADTIETKAKANLAAKGITTSDKDYQSLFNQEASNVETSLPAYTTLKKDVCLVKSTLANEGRKYEYASTIAHEMGHVMGLNHSPNKQDLMYFESGNNNVYSFKKVKAGLSKYNPITTTDKNRAKLALKIYVAAH</sequence>
<evidence type="ECO:0000313" key="8">
    <source>
        <dbReference type="Proteomes" id="UP000012042"/>
    </source>
</evidence>
<dbReference type="GO" id="GO:0006508">
    <property type="term" value="P:proteolysis"/>
    <property type="evidence" value="ECO:0007669"/>
    <property type="project" value="UniProtKB-KW"/>
</dbReference>
<dbReference type="HOGENOM" id="CLU_902521_0_0_9"/>
<protein>
    <recommendedName>
        <fullName evidence="6">Peptidase M10 metallopeptidase domain-containing protein</fullName>
    </recommendedName>
</protein>
<reference evidence="7 8" key="1">
    <citation type="journal article" date="2013" name="PLoS ONE">
        <title>Genomic Analysis by Deep Sequencing of the Probiotic Lactobacillus brevis KB290 Harboring Nine Plasmids Reveals Genomic Stability.</title>
        <authorList>
            <person name="Fukao M."/>
            <person name="Oshima K."/>
            <person name="Morita H."/>
            <person name="Toh H."/>
            <person name="Suda W."/>
            <person name="Kim S.W."/>
            <person name="Suzuki S."/>
            <person name="Yakabe T."/>
            <person name="Hattori M."/>
            <person name="Yajima N."/>
        </authorList>
    </citation>
    <scope>NUCLEOTIDE SEQUENCE [LARGE SCALE GENOMIC DNA]</scope>
    <source>
        <strain evidence="7 8">KB290</strain>
    </source>
</reference>
<keyword evidence="1" id="KW-0645">Protease</keyword>
<dbReference type="InterPro" id="IPR001818">
    <property type="entry name" value="Pept_M10_metallopeptidase"/>
</dbReference>
<organism evidence="7 8">
    <name type="scientific">Levilactobacillus brevis KB290</name>
    <dbReference type="NCBI Taxonomy" id="1001583"/>
    <lineage>
        <taxon>Bacteria</taxon>
        <taxon>Bacillati</taxon>
        <taxon>Bacillota</taxon>
        <taxon>Bacilli</taxon>
        <taxon>Lactobacillales</taxon>
        <taxon>Lactobacillaceae</taxon>
        <taxon>Levilactobacillus</taxon>
    </lineage>
</organism>
<name>M5AGX2_LEVBR</name>
<evidence type="ECO:0000256" key="1">
    <source>
        <dbReference type="ARBA" id="ARBA00022670"/>
    </source>
</evidence>
<dbReference type="AlphaFoldDB" id="M5AGX2"/>
<evidence type="ECO:0000256" key="5">
    <source>
        <dbReference type="SAM" id="SignalP"/>
    </source>
</evidence>
<feature type="chain" id="PRO_5004063082" description="Peptidase M10 metallopeptidase domain-containing protein" evidence="5">
    <location>
        <begin position="41"/>
        <end position="314"/>
    </location>
</feature>
<dbReference type="GO" id="GO:0004222">
    <property type="term" value="F:metalloendopeptidase activity"/>
    <property type="evidence" value="ECO:0007669"/>
    <property type="project" value="InterPro"/>
</dbReference>
<proteinExistence type="predicted"/>
<dbReference type="SUPFAM" id="SSF55486">
    <property type="entry name" value="Metalloproteases ('zincins'), catalytic domain"/>
    <property type="match status" value="1"/>
</dbReference>
<evidence type="ECO:0000256" key="3">
    <source>
        <dbReference type="ARBA" id="ARBA00022801"/>
    </source>
</evidence>
<keyword evidence="2" id="KW-0479">Metal-binding</keyword>
<feature type="domain" description="Peptidase M10 metallopeptidase" evidence="6">
    <location>
        <begin position="152"/>
        <end position="272"/>
    </location>
</feature>
<keyword evidence="5" id="KW-0732">Signal</keyword>
<evidence type="ECO:0000259" key="6">
    <source>
        <dbReference type="Pfam" id="PF00413"/>
    </source>
</evidence>
<keyword evidence="4" id="KW-0862">Zinc</keyword>
<feature type="signal peptide" evidence="5">
    <location>
        <begin position="1"/>
        <end position="40"/>
    </location>
</feature>
<dbReference type="MEROPS" id="M10.020"/>
<gene>
    <name evidence="7" type="ORF">LVISKB_1947</name>
</gene>